<feature type="region of interest" description="Disordered" evidence="7">
    <location>
        <begin position="156"/>
        <end position="194"/>
    </location>
</feature>
<organism evidence="8 9">
    <name type="scientific">Trichoderma cornu-damae</name>
    <dbReference type="NCBI Taxonomy" id="654480"/>
    <lineage>
        <taxon>Eukaryota</taxon>
        <taxon>Fungi</taxon>
        <taxon>Dikarya</taxon>
        <taxon>Ascomycota</taxon>
        <taxon>Pezizomycotina</taxon>
        <taxon>Sordariomycetes</taxon>
        <taxon>Hypocreomycetidae</taxon>
        <taxon>Hypocreales</taxon>
        <taxon>Hypocreaceae</taxon>
        <taxon>Trichoderma</taxon>
    </lineage>
</organism>
<evidence type="ECO:0000256" key="6">
    <source>
        <dbReference type="RuleBase" id="RU368003"/>
    </source>
</evidence>
<evidence type="ECO:0000256" key="1">
    <source>
        <dbReference type="ARBA" id="ARBA00004123"/>
    </source>
</evidence>
<evidence type="ECO:0000256" key="4">
    <source>
        <dbReference type="ARBA" id="ARBA00022884"/>
    </source>
</evidence>
<reference evidence="8" key="1">
    <citation type="submission" date="2021-08" db="EMBL/GenBank/DDBJ databases">
        <title>Chromosome-Level Trichoderma cornu-damae using Hi-C Data.</title>
        <authorList>
            <person name="Kim C.S."/>
        </authorList>
    </citation>
    <scope>NUCLEOTIDE SEQUENCE</scope>
    <source>
        <strain evidence="8">KA19-0412C</strain>
    </source>
</reference>
<dbReference type="GO" id="GO:0003723">
    <property type="term" value="F:RNA binding"/>
    <property type="evidence" value="ECO:0007669"/>
    <property type="project" value="UniProtKB-UniRule"/>
</dbReference>
<dbReference type="InterPro" id="IPR011082">
    <property type="entry name" value="Exosome-assoc_fac/DNA_repair"/>
</dbReference>
<comment type="caution">
    <text evidence="8">The sequence shown here is derived from an EMBL/GenBank/DDBJ whole genome shotgun (WGS) entry which is preliminary data.</text>
</comment>
<name>A0A9P8TW53_9HYPO</name>
<keyword evidence="4 6" id="KW-0694">RNA-binding</keyword>
<evidence type="ECO:0000313" key="9">
    <source>
        <dbReference type="Proteomes" id="UP000827724"/>
    </source>
</evidence>
<dbReference type="AlphaFoldDB" id="A0A9P8TW53"/>
<accession>A0A9P8TW53</accession>
<keyword evidence="9" id="KW-1185">Reference proteome</keyword>
<dbReference type="GO" id="GO:0003677">
    <property type="term" value="F:DNA binding"/>
    <property type="evidence" value="ECO:0007669"/>
    <property type="project" value="TreeGrafter"/>
</dbReference>
<dbReference type="GO" id="GO:0000460">
    <property type="term" value="P:maturation of 5.8S rRNA"/>
    <property type="evidence" value="ECO:0007669"/>
    <property type="project" value="TreeGrafter"/>
</dbReference>
<dbReference type="GO" id="GO:0005730">
    <property type="term" value="C:nucleolus"/>
    <property type="evidence" value="ECO:0007669"/>
    <property type="project" value="TreeGrafter"/>
</dbReference>
<proteinExistence type="inferred from homology"/>
<dbReference type="EMBL" id="JAIWOZ010000003">
    <property type="protein sequence ID" value="KAH6607294.1"/>
    <property type="molecule type" value="Genomic_DNA"/>
</dbReference>
<evidence type="ECO:0000256" key="3">
    <source>
        <dbReference type="ARBA" id="ARBA00022552"/>
    </source>
</evidence>
<sequence>MTDIPTIAPDVERLGSQLDKLEDALEPLLGNLGEMAQQLPLLDRAKLFSLTAYAIESLLFSSIRIQGVDAQNHAVYAELKRVQQYFAKIKAAEEPEAKRTLIVDQEAAARMLKADLALTRHDGVAPQSDNKTLSAKLAERIAQERAMALLKATRIGKRAAQEAAQPADSSPGESPSGQNKKPRTKGKGKGNSRK</sequence>
<comment type="function">
    <text evidence="6">Required for exosome-dependent processing of pre-rRNA and small nucleolar RNA (snRNA) precursors. Involved in processing of 35S pre-rRNA at the A0, A1 and A2 sites.</text>
</comment>
<comment type="subcellular location">
    <subcellularLocation>
        <location evidence="1 6">Nucleus</location>
    </subcellularLocation>
</comment>
<keyword evidence="5 6" id="KW-0539">Nucleus</keyword>
<dbReference type="InterPro" id="IPR007146">
    <property type="entry name" value="Sas10/Utp3/C1D"/>
</dbReference>
<evidence type="ECO:0000313" key="8">
    <source>
        <dbReference type="EMBL" id="KAH6607294.1"/>
    </source>
</evidence>
<dbReference type="GO" id="GO:0010468">
    <property type="term" value="P:regulation of gene expression"/>
    <property type="evidence" value="ECO:0007669"/>
    <property type="project" value="TreeGrafter"/>
</dbReference>
<keyword evidence="3 6" id="KW-0698">rRNA processing</keyword>
<dbReference type="GO" id="GO:0000178">
    <property type="term" value="C:exosome (RNase complex)"/>
    <property type="evidence" value="ECO:0007669"/>
    <property type="project" value="TreeGrafter"/>
</dbReference>
<evidence type="ECO:0000256" key="7">
    <source>
        <dbReference type="SAM" id="MobiDB-lite"/>
    </source>
</evidence>
<dbReference type="PANTHER" id="PTHR15341">
    <property type="entry name" value="SUN-COR STEROID HORMONE RECEPTOR CO-REPRESSOR"/>
    <property type="match status" value="1"/>
</dbReference>
<dbReference type="PANTHER" id="PTHR15341:SF3">
    <property type="entry name" value="NUCLEAR NUCLEIC ACID-BINDING PROTEIN C1D"/>
    <property type="match status" value="1"/>
</dbReference>
<comment type="similarity">
    <text evidence="2 6">Belongs to the C1D family.</text>
</comment>
<evidence type="ECO:0000256" key="5">
    <source>
        <dbReference type="ARBA" id="ARBA00023242"/>
    </source>
</evidence>
<evidence type="ECO:0000256" key="2">
    <source>
        <dbReference type="ARBA" id="ARBA00009154"/>
    </source>
</evidence>
<feature type="compositionally biased region" description="Basic residues" evidence="7">
    <location>
        <begin position="180"/>
        <end position="194"/>
    </location>
</feature>
<dbReference type="OrthoDB" id="1421013at2759"/>
<gene>
    <name evidence="8" type="ORF">Trco_003607</name>
</gene>
<dbReference type="Proteomes" id="UP000827724">
    <property type="component" value="Unassembled WGS sequence"/>
</dbReference>
<protein>
    <recommendedName>
        <fullName evidence="6">Exosome complex protein</fullName>
    </recommendedName>
</protein>
<dbReference type="Pfam" id="PF04000">
    <property type="entry name" value="Sas10_Utp3"/>
    <property type="match status" value="1"/>
</dbReference>
<feature type="compositionally biased region" description="Polar residues" evidence="7">
    <location>
        <begin position="167"/>
        <end position="179"/>
    </location>
</feature>